<accession>A0A0F9VMB3</accession>
<protein>
    <submittedName>
        <fullName evidence="1">Uncharacterized protein</fullName>
    </submittedName>
</protein>
<evidence type="ECO:0000313" key="1">
    <source>
        <dbReference type="EMBL" id="KKN74631.1"/>
    </source>
</evidence>
<organism evidence="1">
    <name type="scientific">marine sediment metagenome</name>
    <dbReference type="NCBI Taxonomy" id="412755"/>
    <lineage>
        <taxon>unclassified sequences</taxon>
        <taxon>metagenomes</taxon>
        <taxon>ecological metagenomes</taxon>
    </lineage>
</organism>
<dbReference type="AlphaFoldDB" id="A0A0F9VMB3"/>
<reference evidence="1" key="1">
    <citation type="journal article" date="2015" name="Nature">
        <title>Complex archaea that bridge the gap between prokaryotes and eukaryotes.</title>
        <authorList>
            <person name="Spang A."/>
            <person name="Saw J.H."/>
            <person name="Jorgensen S.L."/>
            <person name="Zaremba-Niedzwiedzka K."/>
            <person name="Martijn J."/>
            <person name="Lind A.E."/>
            <person name="van Eijk R."/>
            <person name="Schleper C."/>
            <person name="Guy L."/>
            <person name="Ettema T.J."/>
        </authorList>
    </citation>
    <scope>NUCLEOTIDE SEQUENCE</scope>
</reference>
<name>A0A0F9VMB3_9ZZZZ</name>
<proteinExistence type="predicted"/>
<sequence length="82" mass="9508">MAEQDTLLNHITRATIEADVFLTETQLESITDHLEKNRTHCCRSSNFKKRKNWNGSLPFCDHICNECEKLCTISPDVITNKR</sequence>
<gene>
    <name evidence="1" type="ORF">LCGC14_0388330</name>
</gene>
<comment type="caution">
    <text evidence="1">The sequence shown here is derived from an EMBL/GenBank/DDBJ whole genome shotgun (WGS) entry which is preliminary data.</text>
</comment>
<dbReference type="EMBL" id="LAZR01000322">
    <property type="protein sequence ID" value="KKN74631.1"/>
    <property type="molecule type" value="Genomic_DNA"/>
</dbReference>